<dbReference type="InterPro" id="IPR020616">
    <property type="entry name" value="Thiolase_N"/>
</dbReference>
<proteinExistence type="inferred from homology"/>
<evidence type="ECO:0000313" key="16">
    <source>
        <dbReference type="EMBL" id="KAK7480167.1"/>
    </source>
</evidence>
<feature type="domain" description="Thiolase C-terminal" evidence="15">
    <location>
        <begin position="313"/>
        <end position="432"/>
    </location>
</feature>
<keyword evidence="6 13" id="KW-0808">Transferase</keyword>
<comment type="subunit">
    <text evidence="4">Homotetramer.</text>
</comment>
<evidence type="ECO:0000256" key="11">
    <source>
        <dbReference type="ARBA" id="ARBA00023315"/>
    </source>
</evidence>
<dbReference type="EMBL" id="JACVVK020000286">
    <property type="protein sequence ID" value="KAK7480167.1"/>
    <property type="molecule type" value="Genomic_DNA"/>
</dbReference>
<reference evidence="16 17" key="1">
    <citation type="journal article" date="2023" name="Sci. Data">
        <title>Genome assembly of the Korean intertidal mud-creeper Batillaria attramentaria.</title>
        <authorList>
            <person name="Patra A.K."/>
            <person name="Ho P.T."/>
            <person name="Jun S."/>
            <person name="Lee S.J."/>
            <person name="Kim Y."/>
            <person name="Won Y.J."/>
        </authorList>
    </citation>
    <scope>NUCLEOTIDE SEQUENCE [LARGE SCALE GENOMIC DNA]</scope>
    <source>
        <strain evidence="16">Wonlab-2016</strain>
    </source>
</reference>
<dbReference type="PANTHER" id="PTHR18919:SF156">
    <property type="entry name" value="ACETYL-COA ACETYLTRANSFERASE, MITOCHONDRIAL"/>
    <property type="match status" value="1"/>
</dbReference>
<dbReference type="Pfam" id="PF00108">
    <property type="entry name" value="Thiolase_N"/>
    <property type="match status" value="1"/>
</dbReference>
<evidence type="ECO:0000256" key="7">
    <source>
        <dbReference type="ARBA" id="ARBA00022723"/>
    </source>
</evidence>
<dbReference type="InterPro" id="IPR020610">
    <property type="entry name" value="Thiolase_AS"/>
</dbReference>
<dbReference type="SUPFAM" id="SSF53901">
    <property type="entry name" value="Thiolase-like"/>
    <property type="match status" value="2"/>
</dbReference>
<dbReference type="InterPro" id="IPR020613">
    <property type="entry name" value="Thiolase_CS"/>
</dbReference>
<dbReference type="GO" id="GO:0005739">
    <property type="term" value="C:mitochondrion"/>
    <property type="evidence" value="ECO:0007669"/>
    <property type="project" value="UniProtKB-SubCell"/>
</dbReference>
<keyword evidence="17" id="KW-1185">Reference proteome</keyword>
<gene>
    <name evidence="16" type="ORF">BaRGS_00028552</name>
</gene>
<dbReference type="EC" id="2.3.1.9" evidence="5"/>
<evidence type="ECO:0000256" key="3">
    <source>
        <dbReference type="ARBA" id="ARBA00010982"/>
    </source>
</evidence>
<dbReference type="Pfam" id="PF02803">
    <property type="entry name" value="Thiolase_C"/>
    <property type="match status" value="1"/>
</dbReference>
<dbReference type="AlphaFoldDB" id="A0ABD0JZM4"/>
<evidence type="ECO:0000256" key="8">
    <source>
        <dbReference type="ARBA" id="ARBA00022946"/>
    </source>
</evidence>
<evidence type="ECO:0000259" key="15">
    <source>
        <dbReference type="Pfam" id="PF02803"/>
    </source>
</evidence>
<dbReference type="InterPro" id="IPR020615">
    <property type="entry name" value="Thiolase_acyl_enz_int_AS"/>
</dbReference>
<feature type="active site" description="Acyl-thioester intermediate" evidence="12">
    <location>
        <position position="132"/>
    </location>
</feature>
<evidence type="ECO:0000313" key="17">
    <source>
        <dbReference type="Proteomes" id="UP001519460"/>
    </source>
</evidence>
<evidence type="ECO:0000256" key="6">
    <source>
        <dbReference type="ARBA" id="ARBA00022679"/>
    </source>
</evidence>
<comment type="caution">
    <text evidence="16">The sequence shown here is derived from an EMBL/GenBank/DDBJ whole genome shotgun (WGS) entry which is preliminary data.</text>
</comment>
<comment type="pathway">
    <text evidence="2">Lipid metabolism.</text>
</comment>
<accession>A0ABD0JZM4</accession>
<comment type="similarity">
    <text evidence="3 13">Belongs to the thiolase-like superfamily. Thiolase family.</text>
</comment>
<evidence type="ECO:0000256" key="9">
    <source>
        <dbReference type="ARBA" id="ARBA00022958"/>
    </source>
</evidence>
<dbReference type="InterPro" id="IPR016039">
    <property type="entry name" value="Thiolase-like"/>
</dbReference>
<keyword evidence="7" id="KW-0479">Metal-binding</keyword>
<dbReference type="GO" id="GO:0003985">
    <property type="term" value="F:acetyl-CoA C-acetyltransferase activity"/>
    <property type="evidence" value="ECO:0007669"/>
    <property type="project" value="UniProtKB-EC"/>
</dbReference>
<dbReference type="NCBIfam" id="TIGR01930">
    <property type="entry name" value="AcCoA-C-Actrans"/>
    <property type="match status" value="1"/>
</dbReference>
<evidence type="ECO:0000256" key="2">
    <source>
        <dbReference type="ARBA" id="ARBA00005189"/>
    </source>
</evidence>
<dbReference type="PROSITE" id="PS00098">
    <property type="entry name" value="THIOLASE_1"/>
    <property type="match status" value="1"/>
</dbReference>
<dbReference type="PIRSF" id="PIRSF000429">
    <property type="entry name" value="Ac-CoA_Ac_transf"/>
    <property type="match status" value="1"/>
</dbReference>
<keyword evidence="8" id="KW-0809">Transit peptide</keyword>
<dbReference type="InterPro" id="IPR002155">
    <property type="entry name" value="Thiolase"/>
</dbReference>
<dbReference type="PROSITE" id="PS00737">
    <property type="entry name" value="THIOLASE_2"/>
    <property type="match status" value="1"/>
</dbReference>
<evidence type="ECO:0000256" key="13">
    <source>
        <dbReference type="RuleBase" id="RU003557"/>
    </source>
</evidence>
<dbReference type="InterPro" id="IPR020617">
    <property type="entry name" value="Thiolase_C"/>
</dbReference>
<comment type="subcellular location">
    <subcellularLocation>
        <location evidence="1">Mitochondrion</location>
    </subcellularLocation>
</comment>
<evidence type="ECO:0000256" key="12">
    <source>
        <dbReference type="PIRSR" id="PIRSR000429-1"/>
    </source>
</evidence>
<keyword evidence="11 13" id="KW-0012">Acyltransferase</keyword>
<evidence type="ECO:0000256" key="10">
    <source>
        <dbReference type="ARBA" id="ARBA00023128"/>
    </source>
</evidence>
<organism evidence="16 17">
    <name type="scientific">Batillaria attramentaria</name>
    <dbReference type="NCBI Taxonomy" id="370345"/>
    <lineage>
        <taxon>Eukaryota</taxon>
        <taxon>Metazoa</taxon>
        <taxon>Spiralia</taxon>
        <taxon>Lophotrochozoa</taxon>
        <taxon>Mollusca</taxon>
        <taxon>Gastropoda</taxon>
        <taxon>Caenogastropoda</taxon>
        <taxon>Sorbeoconcha</taxon>
        <taxon>Cerithioidea</taxon>
        <taxon>Batillariidae</taxon>
        <taxon>Batillaria</taxon>
    </lineage>
</organism>
<evidence type="ECO:0000256" key="1">
    <source>
        <dbReference type="ARBA" id="ARBA00004173"/>
    </source>
</evidence>
<sequence length="433" mass="45691">MGVTDFGTTIGHSVDLHLTLLQAKKANLCHENESPYLFCPSGRKRTDVVIVSAVRTPIGSFLGSLADVPATRLGSIAIKEAVSKAGIAGEEVQEVYMGNVLQAYEGQAPCRQATLGAGLPITTPTSTINKVCASGMKSIMLAAQSLMCGHQEVMVAGGMESMSNVPYYMKRGSTPYGGIKLVDAIVYDGLTDVYDKIHMGNCAENTAKKFEIGREAQDEYAVRSYELSRKAADAGIFKKEIVSVPIPQKKGDPVVVSDDEEYKRVNFDKFKTLRPVFQKEGGTVTAANASTLNDGAAALVLTTGQKASQLGVKPLARILGFADAAIAPIDFPTAPAEAIPKVLKMTGVKKEDIDMWEINEAFSVVVLANIKALDLDPSKVNVNGGAVSIGHPIGMSGARITGHMVHNLKPGQKGLAGICNGGGGASAILIERL</sequence>
<evidence type="ECO:0000256" key="5">
    <source>
        <dbReference type="ARBA" id="ARBA00012705"/>
    </source>
</evidence>
<dbReference type="Proteomes" id="UP001519460">
    <property type="component" value="Unassembled WGS sequence"/>
</dbReference>
<dbReference type="FunFam" id="3.40.47.10:FF:000007">
    <property type="entry name" value="acetyl-CoA acetyltransferase, mitochondrial"/>
    <property type="match status" value="1"/>
</dbReference>
<feature type="domain" description="Thiolase N-terminal" evidence="14">
    <location>
        <begin position="48"/>
        <end position="303"/>
    </location>
</feature>
<evidence type="ECO:0000256" key="4">
    <source>
        <dbReference type="ARBA" id="ARBA00011881"/>
    </source>
</evidence>
<keyword evidence="9" id="KW-0630">Potassium</keyword>
<name>A0ABD0JZM4_9CAEN</name>
<evidence type="ECO:0000259" key="14">
    <source>
        <dbReference type="Pfam" id="PF00108"/>
    </source>
</evidence>
<feature type="active site" description="Proton acceptor" evidence="12">
    <location>
        <position position="419"/>
    </location>
</feature>
<dbReference type="CDD" id="cd00751">
    <property type="entry name" value="thiolase"/>
    <property type="match status" value="1"/>
</dbReference>
<feature type="active site" description="Proton acceptor" evidence="12">
    <location>
        <position position="391"/>
    </location>
</feature>
<dbReference type="PROSITE" id="PS00099">
    <property type="entry name" value="THIOLASE_3"/>
    <property type="match status" value="1"/>
</dbReference>
<dbReference type="Gene3D" id="3.40.47.10">
    <property type="match status" value="1"/>
</dbReference>
<protein>
    <recommendedName>
        <fullName evidence="5">acetyl-CoA C-acetyltransferase</fullName>
        <ecNumber evidence="5">2.3.1.9</ecNumber>
    </recommendedName>
</protein>
<keyword evidence="10" id="KW-0496">Mitochondrion</keyword>
<dbReference type="GO" id="GO:0046872">
    <property type="term" value="F:metal ion binding"/>
    <property type="evidence" value="ECO:0007669"/>
    <property type="project" value="UniProtKB-KW"/>
</dbReference>
<dbReference type="PANTHER" id="PTHR18919">
    <property type="entry name" value="ACETYL-COA C-ACYLTRANSFERASE"/>
    <property type="match status" value="1"/>
</dbReference>